<reference evidence="2 3" key="1">
    <citation type="submission" date="2019-05" db="EMBL/GenBank/DDBJ databases">
        <title>Emergence of the Ug99 lineage of the wheat stem rust pathogen through somatic hybridization.</title>
        <authorList>
            <person name="Li F."/>
            <person name="Upadhyaya N.M."/>
            <person name="Sperschneider J."/>
            <person name="Matny O."/>
            <person name="Nguyen-Phuc H."/>
            <person name="Mago R."/>
            <person name="Raley C."/>
            <person name="Miller M.E."/>
            <person name="Silverstein K.A.T."/>
            <person name="Henningsen E."/>
            <person name="Hirsch C.D."/>
            <person name="Visser B."/>
            <person name="Pretorius Z.A."/>
            <person name="Steffenson B.J."/>
            <person name="Schwessinger B."/>
            <person name="Dodds P.N."/>
            <person name="Figueroa M."/>
        </authorList>
    </citation>
    <scope>NUCLEOTIDE SEQUENCE [LARGE SCALE GENOMIC DNA]</scope>
    <source>
        <strain evidence="2 3">Ug99</strain>
    </source>
</reference>
<dbReference type="PANTHER" id="PTHR46169:SF15">
    <property type="entry name" value="INNER CENTROMERE PROTEIN A-LIKE ISOFORM X1-RELATED"/>
    <property type="match status" value="1"/>
</dbReference>
<dbReference type="Proteomes" id="UP000325313">
    <property type="component" value="Unassembled WGS sequence"/>
</dbReference>
<gene>
    <name evidence="2" type="ORF">PGTUg99_022289</name>
</gene>
<dbReference type="GO" id="GO:0005634">
    <property type="term" value="C:nucleus"/>
    <property type="evidence" value="ECO:0007669"/>
    <property type="project" value="TreeGrafter"/>
</dbReference>
<dbReference type="SUPFAM" id="SSF53098">
    <property type="entry name" value="Ribonuclease H-like"/>
    <property type="match status" value="1"/>
</dbReference>
<feature type="region of interest" description="Disordered" evidence="1">
    <location>
        <begin position="38"/>
        <end position="120"/>
    </location>
</feature>
<dbReference type="InterPro" id="IPR012337">
    <property type="entry name" value="RNaseH-like_sf"/>
</dbReference>
<organism evidence="2 3">
    <name type="scientific">Puccinia graminis f. sp. tritici</name>
    <dbReference type="NCBI Taxonomy" id="56615"/>
    <lineage>
        <taxon>Eukaryota</taxon>
        <taxon>Fungi</taxon>
        <taxon>Dikarya</taxon>
        <taxon>Basidiomycota</taxon>
        <taxon>Pucciniomycotina</taxon>
        <taxon>Pucciniomycetes</taxon>
        <taxon>Pucciniales</taxon>
        <taxon>Pucciniaceae</taxon>
        <taxon>Puccinia</taxon>
    </lineage>
</organism>
<proteinExistence type="predicted"/>
<evidence type="ECO:0000313" key="3">
    <source>
        <dbReference type="Proteomes" id="UP000325313"/>
    </source>
</evidence>
<evidence type="ECO:0000256" key="1">
    <source>
        <dbReference type="SAM" id="MobiDB-lite"/>
    </source>
</evidence>
<dbReference type="AlphaFoldDB" id="A0A5B0P309"/>
<sequence>MVNKLKKKKWARFKGEPQWIRCFAHMLNLIAQGILRPFGSQKKSKATNPTAPMAPEESGDSSSEDEDPEEQIRPYSQGADESSSVHEDDQSVGQNDQDETESLDLDDIENASDEGESDLYTTDGCKQTLAKFCAIAKKLWYSPNSKDEFRKICREKGCVTPHTIERDVRTQWNSTNAQLISIIRCEAAIPRDKRHGVERKYHIGQSDFGLARHLAEVLNIFYKITLQISIPGSA</sequence>
<evidence type="ECO:0000313" key="2">
    <source>
        <dbReference type="EMBL" id="KAA1095326.1"/>
    </source>
</evidence>
<dbReference type="EMBL" id="VDEP01000372">
    <property type="protein sequence ID" value="KAA1095326.1"/>
    <property type="molecule type" value="Genomic_DNA"/>
</dbReference>
<feature type="non-terminal residue" evidence="2">
    <location>
        <position position="234"/>
    </location>
</feature>
<dbReference type="InterPro" id="IPR052717">
    <property type="entry name" value="Vacuolar_transposase_reg"/>
</dbReference>
<name>A0A5B0P309_PUCGR</name>
<accession>A0A5B0P309</accession>
<dbReference type="PANTHER" id="PTHR46169">
    <property type="entry name" value="DNA REPLICATION-RELATED ELEMENT FACTOR, ISOFORM A"/>
    <property type="match status" value="1"/>
</dbReference>
<dbReference type="GO" id="GO:0006357">
    <property type="term" value="P:regulation of transcription by RNA polymerase II"/>
    <property type="evidence" value="ECO:0007669"/>
    <property type="project" value="TreeGrafter"/>
</dbReference>
<feature type="compositionally biased region" description="Acidic residues" evidence="1">
    <location>
        <begin position="96"/>
        <end position="117"/>
    </location>
</feature>
<comment type="caution">
    <text evidence="2">The sequence shown here is derived from an EMBL/GenBank/DDBJ whole genome shotgun (WGS) entry which is preliminary data.</text>
</comment>
<feature type="compositionally biased region" description="Acidic residues" evidence="1">
    <location>
        <begin position="57"/>
        <end position="69"/>
    </location>
</feature>
<protein>
    <recommendedName>
        <fullName evidence="4">hAT-like transposase RNase-H fold domain-containing protein</fullName>
    </recommendedName>
</protein>
<evidence type="ECO:0008006" key="4">
    <source>
        <dbReference type="Google" id="ProtNLM"/>
    </source>
</evidence>